<evidence type="ECO:0000313" key="7">
    <source>
        <dbReference type="Proteomes" id="UP000777482"/>
    </source>
</evidence>
<dbReference type="Proteomes" id="UP000777482">
    <property type="component" value="Unassembled WGS sequence"/>
</dbReference>
<feature type="compositionally biased region" description="Polar residues" evidence="4">
    <location>
        <begin position="106"/>
        <end position="128"/>
    </location>
</feature>
<evidence type="ECO:0000256" key="1">
    <source>
        <dbReference type="ARBA" id="ARBA00022723"/>
    </source>
</evidence>
<dbReference type="EMBL" id="PUHQ01000001">
    <property type="protein sequence ID" value="KAG0667594.1"/>
    <property type="molecule type" value="Genomic_DNA"/>
</dbReference>
<evidence type="ECO:0000256" key="2">
    <source>
        <dbReference type="ARBA" id="ARBA00022737"/>
    </source>
</evidence>
<feature type="region of interest" description="Disordered" evidence="4">
    <location>
        <begin position="754"/>
        <end position="800"/>
    </location>
</feature>
<sequence>MAPMRDPNRLFYDPVKPRMLSDQELGELTPAELQSVNDQLDQMNIRTLRQIDEAFSECLRTINDRILPLVEQHGENSAKIYESIKWIKPLMESAASTRLDPLQGDESASSELAGNISQSDSAASPNRTVSDEGDATRVTEASTEGTPRALRQGGTGVQDEIRSPSEPQWSNDMSPFQAVQAELQDTAQAARGDGGVADDYSAMRKHLPDAHRIRLRDLPPDSPDTPQFETMTFRGANNKTLSGSSSAQARTAPGGGDLNSILLPSEPSFAASVLDTSGASRPHAAANHSTRLDPFSRRQIAEPSLAKASPMKPSAASGPAAGQQSRLKFPADFPKNWNGIADLSTTGLTAFPSPMKAPLSAAMANRSGAGPSSGRHLMSSPGTALLNASTSTLRRYPASPAPSIALSRTPAKEAARRIAESVYDATGDFDSPEMPSAIKNANTTRLFDFHAAARGEEQPGLDSPSQNRSAAAAATGTGSGRMPGSAMQGNDSYASQPSFVQRSPTQLFHHQVSPPISTMQDRQHPTALADFGGGTTANIDDLLAGSSARYDASAHGSGVGAGVGDFAGIVNDDDHHERPLHAGMDDSFTGDAEPDYAAHRPTDPTFTEYDEAYAQATGRGALRLPGQDGPEDTLFGMPAGRGGAGRTTNAAGGGGKRVAYSAVEEDDTFTDDHAPADGGRSGFRLHGLDDMATLHGGELLSSEPFQASPLAQKSHQRRKRMHVSAEPAGVAGRRGASTRLESCPDLIERFTGDTSNMSGLFGTPGASKAKSSPYTASRHHASASATRSTQSGPSQLSPDQQQEIREAFELFDLDKDQKIDYHEFKVALRALGFDLKKAEVLKLMREHNHDDGGSGSLTIGLGGFASIAEQLILARDPLDEIRRAFKLFDTEGTGRISLRDLKKVARELGENLEEDELKAMIEEFDLDMDGAISEQEFIKIMSDDV</sequence>
<evidence type="ECO:0000256" key="3">
    <source>
        <dbReference type="ARBA" id="ARBA00022837"/>
    </source>
</evidence>
<keyword evidence="1" id="KW-0479">Metal-binding</keyword>
<dbReference type="Pfam" id="PF08655">
    <property type="entry name" value="DASH_Ask1"/>
    <property type="match status" value="1"/>
</dbReference>
<dbReference type="PANTHER" id="PTHR23048:SF48">
    <property type="entry name" value="CENTRIN 3"/>
    <property type="match status" value="1"/>
</dbReference>
<dbReference type="GO" id="GO:0005509">
    <property type="term" value="F:calcium ion binding"/>
    <property type="evidence" value="ECO:0007669"/>
    <property type="project" value="InterPro"/>
</dbReference>
<dbReference type="PANTHER" id="PTHR23048">
    <property type="entry name" value="MYOSIN LIGHT CHAIN 1, 3"/>
    <property type="match status" value="1"/>
</dbReference>
<dbReference type="PROSITE" id="PS50222">
    <property type="entry name" value="EF_HAND_2"/>
    <property type="match status" value="3"/>
</dbReference>
<feature type="compositionally biased region" description="Polar residues" evidence="4">
    <location>
        <begin position="487"/>
        <end position="500"/>
    </location>
</feature>
<dbReference type="GO" id="GO:0072686">
    <property type="term" value="C:mitotic spindle"/>
    <property type="evidence" value="ECO:0007669"/>
    <property type="project" value="InterPro"/>
</dbReference>
<feature type="domain" description="EF-hand" evidence="5">
    <location>
        <begin position="876"/>
        <end position="911"/>
    </location>
</feature>
<keyword evidence="7" id="KW-1185">Reference proteome</keyword>
<evidence type="ECO:0000259" key="5">
    <source>
        <dbReference type="PROSITE" id="PS50222"/>
    </source>
</evidence>
<dbReference type="InterPro" id="IPR011992">
    <property type="entry name" value="EF-hand-dom_pair"/>
</dbReference>
<dbReference type="Gene3D" id="1.10.238.10">
    <property type="entry name" value="EF-hand"/>
    <property type="match status" value="2"/>
</dbReference>
<feature type="compositionally biased region" description="Polar residues" evidence="4">
    <location>
        <begin position="790"/>
        <end position="800"/>
    </location>
</feature>
<evidence type="ECO:0000256" key="4">
    <source>
        <dbReference type="SAM" id="MobiDB-lite"/>
    </source>
</evidence>
<feature type="region of interest" description="Disordered" evidence="4">
    <location>
        <begin position="236"/>
        <end position="263"/>
    </location>
</feature>
<feature type="region of interest" description="Disordered" evidence="4">
    <location>
        <begin position="275"/>
        <end position="326"/>
    </location>
</feature>
<feature type="region of interest" description="Disordered" evidence="4">
    <location>
        <begin position="98"/>
        <end position="172"/>
    </location>
</feature>
<dbReference type="OrthoDB" id="5573898at2759"/>
<feature type="domain" description="EF-hand" evidence="5">
    <location>
        <begin position="799"/>
        <end position="834"/>
    </location>
</feature>
<feature type="compositionally biased region" description="Low complexity" evidence="4">
    <location>
        <begin position="303"/>
        <end position="322"/>
    </location>
</feature>
<dbReference type="GO" id="GO:0008608">
    <property type="term" value="P:attachment of spindle microtubules to kinetochore"/>
    <property type="evidence" value="ECO:0007669"/>
    <property type="project" value="InterPro"/>
</dbReference>
<dbReference type="CDD" id="cd00051">
    <property type="entry name" value="EFh"/>
    <property type="match status" value="2"/>
</dbReference>
<feature type="compositionally biased region" description="Polar residues" evidence="4">
    <location>
        <begin position="236"/>
        <end position="249"/>
    </location>
</feature>
<feature type="compositionally biased region" description="Basic and acidic residues" evidence="4">
    <location>
        <begin position="290"/>
        <end position="300"/>
    </location>
</feature>
<dbReference type="InterPro" id="IPR002048">
    <property type="entry name" value="EF_hand_dom"/>
</dbReference>
<evidence type="ECO:0000313" key="6">
    <source>
        <dbReference type="EMBL" id="KAG0667594.1"/>
    </source>
</evidence>
<feature type="domain" description="EF-hand" evidence="5">
    <location>
        <begin position="912"/>
        <end position="945"/>
    </location>
</feature>
<keyword evidence="2" id="KW-0677">Repeat</keyword>
<reference evidence="6 7" key="1">
    <citation type="submission" date="2020-11" db="EMBL/GenBank/DDBJ databases">
        <title>Kefir isolates.</title>
        <authorList>
            <person name="Marcisauskas S."/>
            <person name="Kim Y."/>
            <person name="Blasche S."/>
        </authorList>
    </citation>
    <scope>NUCLEOTIDE SEQUENCE [LARGE SCALE GENOMIC DNA]</scope>
    <source>
        <strain evidence="6 7">KR</strain>
    </source>
</reference>
<dbReference type="InterPro" id="IPR050230">
    <property type="entry name" value="CALM/Myosin/TropC-like"/>
</dbReference>
<dbReference type="SMART" id="SM00054">
    <property type="entry name" value="EFh"/>
    <property type="match status" value="3"/>
</dbReference>
<comment type="caution">
    <text evidence="6">The sequence shown here is derived from an EMBL/GenBank/DDBJ whole genome shotgun (WGS) entry which is preliminary data.</text>
</comment>
<dbReference type="GO" id="GO:0042729">
    <property type="term" value="C:DASH complex"/>
    <property type="evidence" value="ECO:0007669"/>
    <property type="project" value="InterPro"/>
</dbReference>
<dbReference type="PROSITE" id="PS00018">
    <property type="entry name" value="EF_HAND_1"/>
    <property type="match status" value="2"/>
</dbReference>
<dbReference type="GO" id="GO:0016460">
    <property type="term" value="C:myosin II complex"/>
    <property type="evidence" value="ECO:0007669"/>
    <property type="project" value="TreeGrafter"/>
</dbReference>
<dbReference type="Pfam" id="PF13499">
    <property type="entry name" value="EF-hand_7"/>
    <property type="match status" value="2"/>
</dbReference>
<dbReference type="SUPFAM" id="SSF47473">
    <property type="entry name" value="EF-hand"/>
    <property type="match status" value="1"/>
</dbReference>
<feature type="region of interest" description="Disordered" evidence="4">
    <location>
        <begin position="455"/>
        <end position="500"/>
    </location>
</feature>
<dbReference type="InterPro" id="IPR013964">
    <property type="entry name" value="DASH_Ask1"/>
</dbReference>
<dbReference type="AlphaFoldDB" id="A0A9P6WA94"/>
<organism evidence="6 7">
    <name type="scientific">Rhodotorula mucilaginosa</name>
    <name type="common">Yeast</name>
    <name type="synonym">Rhodotorula rubra</name>
    <dbReference type="NCBI Taxonomy" id="5537"/>
    <lineage>
        <taxon>Eukaryota</taxon>
        <taxon>Fungi</taxon>
        <taxon>Dikarya</taxon>
        <taxon>Basidiomycota</taxon>
        <taxon>Pucciniomycotina</taxon>
        <taxon>Microbotryomycetes</taxon>
        <taxon>Sporidiobolales</taxon>
        <taxon>Sporidiobolaceae</taxon>
        <taxon>Rhodotorula</taxon>
    </lineage>
</organism>
<name>A0A9P6WA94_RHOMI</name>
<proteinExistence type="predicted"/>
<protein>
    <submittedName>
        <fullName evidence="6">Calcium-binding component of the spindle pole body (SPB) half-bridge</fullName>
    </submittedName>
</protein>
<gene>
    <name evidence="6" type="primary">CDC31</name>
    <name evidence="6" type="ORF">C6P46_000131</name>
</gene>
<dbReference type="FunFam" id="1.10.238.10:FF:000003">
    <property type="entry name" value="Calmodulin A"/>
    <property type="match status" value="1"/>
</dbReference>
<accession>A0A9P6WA94</accession>
<dbReference type="InterPro" id="IPR018247">
    <property type="entry name" value="EF_Hand_1_Ca_BS"/>
</dbReference>
<keyword evidence="3" id="KW-0106">Calcium</keyword>
<feature type="region of interest" description="Disordered" evidence="4">
    <location>
        <begin position="709"/>
        <end position="737"/>
    </location>
</feature>